<dbReference type="PROSITE" id="PS50404">
    <property type="entry name" value="GST_NTER"/>
    <property type="match status" value="1"/>
</dbReference>
<reference evidence="3" key="1">
    <citation type="submission" date="2019-02" db="EMBL/GenBank/DDBJ databases">
        <title>Halonotius sp. a new haloarchaeum isolated from saline soil.</title>
        <authorList>
            <person name="Duran-Viseras A."/>
            <person name="Sanchez-Porro C."/>
            <person name="Ventosa A."/>
        </authorList>
    </citation>
    <scope>NUCLEOTIDE SEQUENCE</scope>
    <source>
        <strain evidence="3">F15B</strain>
    </source>
</reference>
<evidence type="ECO:0000256" key="1">
    <source>
        <dbReference type="SAM" id="MobiDB-lite"/>
    </source>
</evidence>
<dbReference type="EMBL" id="RKLU01000002">
    <property type="protein sequence ID" value="TQQ83077.1"/>
    <property type="molecule type" value="Genomic_DNA"/>
</dbReference>
<feature type="domain" description="GST N-terminal" evidence="2">
    <location>
        <begin position="58"/>
        <end position="137"/>
    </location>
</feature>
<feature type="region of interest" description="Disordered" evidence="1">
    <location>
        <begin position="1"/>
        <end position="22"/>
    </location>
</feature>
<dbReference type="SUPFAM" id="SSF52833">
    <property type="entry name" value="Thioredoxin-like"/>
    <property type="match status" value="1"/>
</dbReference>
<accession>A0A8J8PD90</accession>
<dbReference type="InterPro" id="IPR036249">
    <property type="entry name" value="Thioredoxin-like_sf"/>
</dbReference>
<comment type="caution">
    <text evidence="3">The sequence shown here is derived from an EMBL/GenBank/DDBJ whole genome shotgun (WGS) entry which is preliminary data.</text>
</comment>
<dbReference type="AlphaFoldDB" id="A0A8J8PD90"/>
<dbReference type="InterPro" id="IPR004045">
    <property type="entry name" value="Glutathione_S-Trfase_N"/>
</dbReference>
<keyword evidence="4" id="KW-1185">Reference proteome</keyword>
<proteinExistence type="predicted"/>
<dbReference type="PROSITE" id="PS51354">
    <property type="entry name" value="GLUTAREDOXIN_2"/>
    <property type="match status" value="1"/>
</dbReference>
<evidence type="ECO:0000313" key="3">
    <source>
        <dbReference type="EMBL" id="TQQ83077.1"/>
    </source>
</evidence>
<evidence type="ECO:0000259" key="2">
    <source>
        <dbReference type="PROSITE" id="PS50404"/>
    </source>
</evidence>
<dbReference type="CDD" id="cd02976">
    <property type="entry name" value="NrdH"/>
    <property type="match status" value="1"/>
</dbReference>
<dbReference type="Pfam" id="PF13417">
    <property type="entry name" value="GST_N_3"/>
    <property type="match status" value="1"/>
</dbReference>
<gene>
    <name evidence="3" type="ORF">EGH24_06490</name>
</gene>
<name>A0A8J8PD90_9EURY</name>
<dbReference type="Gene3D" id="3.40.30.10">
    <property type="entry name" value="Glutaredoxin"/>
    <property type="match status" value="1"/>
</dbReference>
<dbReference type="Proteomes" id="UP000705823">
    <property type="component" value="Unassembled WGS sequence"/>
</dbReference>
<protein>
    <submittedName>
        <fullName evidence="3">Glutaredoxin</fullName>
    </submittedName>
</protein>
<evidence type="ECO:0000313" key="4">
    <source>
        <dbReference type="Proteomes" id="UP000705823"/>
    </source>
</evidence>
<sequence>MLTTEQSVALATRSRHASASRYRIQPEFERSLSTLHADSSRSLKNPYPEASPTVACMPEFTLYDRPDCPYSKRVRRVLDVLSVDHEEIIVPESKPDRDELESITGQRGVPVLVSDDLPEGHLADSSEIASYLKEQYN</sequence>
<organism evidence="3 4">
    <name type="scientific">Halonotius terrestris</name>
    <dbReference type="NCBI Taxonomy" id="2487750"/>
    <lineage>
        <taxon>Archaea</taxon>
        <taxon>Methanobacteriati</taxon>
        <taxon>Methanobacteriota</taxon>
        <taxon>Stenosarchaea group</taxon>
        <taxon>Halobacteria</taxon>
        <taxon>Halobacteriales</taxon>
        <taxon>Haloferacaceae</taxon>
        <taxon>Halonotius</taxon>
    </lineage>
</organism>